<accession>A0A1P8WD89</accession>
<reference evidence="1 2" key="1">
    <citation type="journal article" date="2016" name="Front. Microbiol.">
        <title>Fuerstia marisgermanicae gen. nov., sp. nov., an Unusual Member of the Phylum Planctomycetes from the German Wadden Sea.</title>
        <authorList>
            <person name="Kohn T."/>
            <person name="Heuer A."/>
            <person name="Jogler M."/>
            <person name="Vollmers J."/>
            <person name="Boedeker C."/>
            <person name="Bunk B."/>
            <person name="Rast P."/>
            <person name="Borchert D."/>
            <person name="Glockner I."/>
            <person name="Freese H.M."/>
            <person name="Klenk H.P."/>
            <person name="Overmann J."/>
            <person name="Kaster A.K."/>
            <person name="Rohde M."/>
            <person name="Wiegand S."/>
            <person name="Jogler C."/>
        </authorList>
    </citation>
    <scope>NUCLEOTIDE SEQUENCE [LARGE SCALE GENOMIC DNA]</scope>
    <source>
        <strain evidence="1 2">NH11</strain>
    </source>
</reference>
<dbReference type="KEGG" id="fmr:Fuma_01615"/>
<proteinExistence type="predicted"/>
<evidence type="ECO:0000313" key="1">
    <source>
        <dbReference type="EMBL" id="APZ92014.1"/>
    </source>
</evidence>
<dbReference type="Proteomes" id="UP000187735">
    <property type="component" value="Chromosome"/>
</dbReference>
<organism evidence="1 2">
    <name type="scientific">Fuerstiella marisgermanici</name>
    <dbReference type="NCBI Taxonomy" id="1891926"/>
    <lineage>
        <taxon>Bacteria</taxon>
        <taxon>Pseudomonadati</taxon>
        <taxon>Planctomycetota</taxon>
        <taxon>Planctomycetia</taxon>
        <taxon>Planctomycetales</taxon>
        <taxon>Planctomycetaceae</taxon>
        <taxon>Fuerstiella</taxon>
    </lineage>
</organism>
<dbReference type="AlphaFoldDB" id="A0A1P8WD89"/>
<sequence>MNFLAHGYKYLDRPLFMAGTAVPDWLSVIDRKVRARSRLVAPVVEASNDPQVREIGLGILQHHADDDIFHRCALFQQLEAELSSGFRRFMPDRYDHRPGFLGHITVELLLDATLAAADTSLLDRYYDVLAEIDAVDFEAVVNTMTTRPTDKLVRLIAAFRKERFLDDYFDDERLLYRLNQVLHRVKLPAASDDVIEVLAAARDTLTQRGPDLLKIVANGS</sequence>
<gene>
    <name evidence="1" type="ORF">Fuma_01615</name>
</gene>
<evidence type="ECO:0000313" key="2">
    <source>
        <dbReference type="Proteomes" id="UP000187735"/>
    </source>
</evidence>
<keyword evidence="2" id="KW-1185">Reference proteome</keyword>
<dbReference type="RefSeq" id="WP_077023681.1">
    <property type="nucleotide sequence ID" value="NZ_CP017641.1"/>
</dbReference>
<dbReference type="EMBL" id="CP017641">
    <property type="protein sequence ID" value="APZ92014.1"/>
    <property type="molecule type" value="Genomic_DNA"/>
</dbReference>
<evidence type="ECO:0008006" key="3">
    <source>
        <dbReference type="Google" id="ProtNLM"/>
    </source>
</evidence>
<dbReference type="OrthoDB" id="269293at2"/>
<protein>
    <recommendedName>
        <fullName evidence="3">Acyl carrier protein phosphodiesterase</fullName>
    </recommendedName>
</protein>
<name>A0A1P8WD89_9PLAN</name>